<sequence>MQDWESYFFQPKPLEKIINNALVVVDTNVLLSAYQWREVTVNEVLNILKKLNNENRLRIPEQVIKEFAKRRPTEIIQRINEIDNIVSQLQKPKPLNQRVPMLEGLEVYKNVINLQEKYVENLNEYKKGLLEIKQR</sequence>
<evidence type="ECO:0000313" key="2">
    <source>
        <dbReference type="EMBL" id="TKJ07180.1"/>
    </source>
</evidence>
<dbReference type="Proteomes" id="UP000308444">
    <property type="component" value="Unassembled WGS sequence"/>
</dbReference>
<dbReference type="InterPro" id="IPR041578">
    <property type="entry name" value="PIN_8"/>
</dbReference>
<dbReference type="InterPro" id="IPR029060">
    <property type="entry name" value="PIN-like_dom_sf"/>
</dbReference>
<dbReference type="EMBL" id="SZOH01000232">
    <property type="protein sequence ID" value="TKJ07180.1"/>
    <property type="molecule type" value="Genomic_DNA"/>
</dbReference>
<evidence type="ECO:0000259" key="1">
    <source>
        <dbReference type="Pfam" id="PF18476"/>
    </source>
</evidence>
<gene>
    <name evidence="2" type="ORF">FC695_04285</name>
</gene>
<accession>A0A9X9F8D9</accession>
<protein>
    <recommendedName>
        <fullName evidence="1">PIN like domain-containing protein</fullName>
    </recommendedName>
</protein>
<dbReference type="Pfam" id="PF18476">
    <property type="entry name" value="PIN_8"/>
    <property type="match status" value="1"/>
</dbReference>
<dbReference type="AlphaFoldDB" id="A0A9X9F8D9"/>
<proteinExistence type="predicted"/>
<feature type="domain" description="PIN like" evidence="1">
    <location>
        <begin position="22"/>
        <end position="129"/>
    </location>
</feature>
<reference evidence="2 3" key="1">
    <citation type="journal article" date="2019" name="Environ. Microbiol.">
        <title>An active ?-lactamase is a part of an orchestrated cell wall stress resistance network of Bacillus subtilis and related rhizosphere species.</title>
        <authorList>
            <person name="Bucher T."/>
            <person name="Keren-Paz A."/>
            <person name="Hausser J."/>
            <person name="Olender T."/>
            <person name="Cytryn E."/>
            <person name="Kolodkin-Gal I."/>
        </authorList>
    </citation>
    <scope>NUCLEOTIDE SEQUENCE [LARGE SCALE GENOMIC DNA]</scope>
    <source>
        <strain evidence="2 3">I32</strain>
    </source>
</reference>
<name>A0A9X9F8D9_BACCE</name>
<organism evidence="2 3">
    <name type="scientific">Bacillus cereus</name>
    <dbReference type="NCBI Taxonomy" id="1396"/>
    <lineage>
        <taxon>Bacteria</taxon>
        <taxon>Bacillati</taxon>
        <taxon>Bacillota</taxon>
        <taxon>Bacilli</taxon>
        <taxon>Bacillales</taxon>
        <taxon>Bacillaceae</taxon>
        <taxon>Bacillus</taxon>
        <taxon>Bacillus cereus group</taxon>
    </lineage>
</organism>
<dbReference type="SUPFAM" id="SSF88723">
    <property type="entry name" value="PIN domain-like"/>
    <property type="match status" value="1"/>
</dbReference>
<evidence type="ECO:0000313" key="3">
    <source>
        <dbReference type="Proteomes" id="UP000308444"/>
    </source>
</evidence>
<comment type="caution">
    <text evidence="2">The sequence shown here is derived from an EMBL/GenBank/DDBJ whole genome shotgun (WGS) entry which is preliminary data.</text>
</comment>
<feature type="non-terminal residue" evidence="2">
    <location>
        <position position="135"/>
    </location>
</feature>